<evidence type="ECO:0000313" key="3">
    <source>
        <dbReference type="Proteomes" id="UP000237481"/>
    </source>
</evidence>
<gene>
    <name evidence="2" type="ORF">TPAR_02102</name>
</gene>
<sequence length="561" mass="63687">MEESGWGAVPTLDYSALLRSRRTQILRWATTRIPHTDDDSHLTPRPAPLLRSDSLVLVLIQAATPICCIVWRPLLSEDTHHRLSMKRIFGKLRRRLRHEPKPATQPPSSAKATPAKTAPAKAAPDAVASEMSVTTPESTTEALPPFSSRAPDGQADAPLESLPAEVRHHLLSFLDLGQLKRLVHASPVYHQQYLSGRRLLLCGLLEGMLGIAAVDAWAACRASVRRAAGRLTRGKVKGHLQRYQERRSSIQTYSIRDENLPEKDLVFMVKFHWFVVAPLARRYTHWALSNLRDESTVEFDDDETLSQTEEGRLIRALYRFQLCCTLFGNSHLGAPQVTGSRFESVEILVFFLCLFEPWEVEEIACIYAFAKEKYGQVFGDIKWDVDQTNPKFDGQRPPTPNGAFDFDNPWAYTTLLRGTISRGLDLLQAVFGIDDHDQLVSAMQAQITWAVGNFLEDDAWSESTQFVRRRGRPSEGDEKQQRKDPMPFEGDSESCPPLAWTTIWKDTYSNLFGIFMPEATRLLGYVFWDAPRMESTGACDVVTRQRETDWRGYDPRDYLLY</sequence>
<reference evidence="2 3" key="1">
    <citation type="submission" date="2018-01" db="EMBL/GenBank/DDBJ databases">
        <title>Harnessing the power of phylogenomics to disentangle the directionality and signatures of interkingdom host jumping in the parasitic fungal genus Tolypocladium.</title>
        <authorList>
            <person name="Quandt C.A."/>
            <person name="Patterson W."/>
            <person name="Spatafora J.W."/>
        </authorList>
    </citation>
    <scope>NUCLEOTIDE SEQUENCE [LARGE SCALE GENOMIC DNA]</scope>
    <source>
        <strain evidence="2 3">NRBC 100945</strain>
    </source>
</reference>
<evidence type="ECO:0008006" key="4">
    <source>
        <dbReference type="Google" id="ProtNLM"/>
    </source>
</evidence>
<name>A0A2S4L5M8_9HYPO</name>
<feature type="region of interest" description="Disordered" evidence="1">
    <location>
        <begin position="97"/>
        <end position="154"/>
    </location>
</feature>
<comment type="caution">
    <text evidence="2">The sequence shown here is derived from an EMBL/GenBank/DDBJ whole genome shotgun (WGS) entry which is preliminary data.</text>
</comment>
<evidence type="ECO:0000313" key="2">
    <source>
        <dbReference type="EMBL" id="POR37701.1"/>
    </source>
</evidence>
<feature type="compositionally biased region" description="Basic and acidic residues" evidence="1">
    <location>
        <begin position="472"/>
        <end position="486"/>
    </location>
</feature>
<feature type="region of interest" description="Disordered" evidence="1">
    <location>
        <begin position="466"/>
        <end position="494"/>
    </location>
</feature>
<feature type="compositionally biased region" description="Polar residues" evidence="1">
    <location>
        <begin position="131"/>
        <end position="141"/>
    </location>
</feature>
<proteinExistence type="predicted"/>
<feature type="compositionally biased region" description="Low complexity" evidence="1">
    <location>
        <begin position="106"/>
        <end position="129"/>
    </location>
</feature>
<organism evidence="2 3">
    <name type="scientific">Tolypocladium paradoxum</name>
    <dbReference type="NCBI Taxonomy" id="94208"/>
    <lineage>
        <taxon>Eukaryota</taxon>
        <taxon>Fungi</taxon>
        <taxon>Dikarya</taxon>
        <taxon>Ascomycota</taxon>
        <taxon>Pezizomycotina</taxon>
        <taxon>Sordariomycetes</taxon>
        <taxon>Hypocreomycetidae</taxon>
        <taxon>Hypocreales</taxon>
        <taxon>Ophiocordycipitaceae</taxon>
        <taxon>Tolypocladium</taxon>
    </lineage>
</organism>
<accession>A0A2S4L5M8</accession>
<protein>
    <recommendedName>
        <fullName evidence="4">F-box domain-containing protein</fullName>
    </recommendedName>
</protein>
<dbReference type="AlphaFoldDB" id="A0A2S4L5M8"/>
<dbReference type="Proteomes" id="UP000237481">
    <property type="component" value="Unassembled WGS sequence"/>
</dbReference>
<dbReference type="EMBL" id="PKSG01000214">
    <property type="protein sequence ID" value="POR37701.1"/>
    <property type="molecule type" value="Genomic_DNA"/>
</dbReference>
<dbReference type="STRING" id="94208.A0A2S4L5M8"/>
<evidence type="ECO:0000256" key="1">
    <source>
        <dbReference type="SAM" id="MobiDB-lite"/>
    </source>
</evidence>
<dbReference type="OrthoDB" id="5304511at2759"/>
<keyword evidence="3" id="KW-1185">Reference proteome</keyword>